<dbReference type="AlphaFoldDB" id="A0A2T0KFZ4"/>
<protein>
    <recommendedName>
        <fullName evidence="1">Apea-like HEPN domain-containing protein</fullName>
    </recommendedName>
</protein>
<keyword evidence="3" id="KW-1185">Reference proteome</keyword>
<gene>
    <name evidence="2" type="ORF">CLV67_105255</name>
</gene>
<accession>A0A2T0KFZ4</accession>
<evidence type="ECO:0000313" key="3">
    <source>
        <dbReference type="Proteomes" id="UP000239415"/>
    </source>
</evidence>
<feature type="domain" description="Apea-like HEPN" evidence="1">
    <location>
        <begin position="3"/>
        <end position="114"/>
    </location>
</feature>
<dbReference type="EMBL" id="PVMZ01000005">
    <property type="protein sequence ID" value="PRX22078.1"/>
    <property type="molecule type" value="Genomic_DNA"/>
</dbReference>
<sequence>MPQSSFDKLRRAIREQMVPPEHQEWFTNVMAHANDFDLDRRLNDLVAELGSLASFLVGGDTAMWVKAVKKARNNLTHLDDNRQSFDGSDLYWLADSLFQVTRLCLLMRTGLAADRLPKIVKHIYGWSDIGKLERAVERIAGQPI</sequence>
<name>A0A2T0KFZ4_9ACTN</name>
<dbReference type="Pfam" id="PF18739">
    <property type="entry name" value="HEPN_Apea"/>
    <property type="match status" value="1"/>
</dbReference>
<evidence type="ECO:0000313" key="2">
    <source>
        <dbReference type="EMBL" id="PRX22078.1"/>
    </source>
</evidence>
<proteinExistence type="predicted"/>
<reference evidence="2 3" key="1">
    <citation type="submission" date="2018-03" db="EMBL/GenBank/DDBJ databases">
        <title>Genomic Encyclopedia of Archaeal and Bacterial Type Strains, Phase II (KMG-II): from individual species to whole genera.</title>
        <authorList>
            <person name="Goeker M."/>
        </authorList>
    </citation>
    <scope>NUCLEOTIDE SEQUENCE [LARGE SCALE GENOMIC DNA]</scope>
    <source>
        <strain evidence="2 3">DSM 43146</strain>
    </source>
</reference>
<organism evidence="2 3">
    <name type="scientific">Actinoplanes italicus</name>
    <dbReference type="NCBI Taxonomy" id="113567"/>
    <lineage>
        <taxon>Bacteria</taxon>
        <taxon>Bacillati</taxon>
        <taxon>Actinomycetota</taxon>
        <taxon>Actinomycetes</taxon>
        <taxon>Micromonosporales</taxon>
        <taxon>Micromonosporaceae</taxon>
        <taxon>Actinoplanes</taxon>
    </lineage>
</organism>
<dbReference type="InterPro" id="IPR041229">
    <property type="entry name" value="HEPN_Apea"/>
</dbReference>
<dbReference type="Proteomes" id="UP000239415">
    <property type="component" value="Unassembled WGS sequence"/>
</dbReference>
<comment type="caution">
    <text evidence="2">The sequence shown here is derived from an EMBL/GenBank/DDBJ whole genome shotgun (WGS) entry which is preliminary data.</text>
</comment>
<evidence type="ECO:0000259" key="1">
    <source>
        <dbReference type="Pfam" id="PF18739"/>
    </source>
</evidence>